<dbReference type="AlphaFoldDB" id="A0A0G4EFH8"/>
<feature type="domain" description="J" evidence="2">
    <location>
        <begin position="10"/>
        <end position="74"/>
    </location>
</feature>
<feature type="region of interest" description="Disordered" evidence="1">
    <location>
        <begin position="456"/>
        <end position="483"/>
    </location>
</feature>
<dbReference type="SUPFAM" id="SSF46565">
    <property type="entry name" value="Chaperone J-domain"/>
    <property type="match status" value="1"/>
</dbReference>
<feature type="compositionally biased region" description="Basic and acidic residues" evidence="1">
    <location>
        <begin position="290"/>
        <end position="303"/>
    </location>
</feature>
<dbReference type="OrthoDB" id="10250354at2759"/>
<dbReference type="CDD" id="cd06257">
    <property type="entry name" value="DnaJ"/>
    <property type="match status" value="1"/>
</dbReference>
<feature type="compositionally biased region" description="Basic and acidic residues" evidence="1">
    <location>
        <begin position="215"/>
        <end position="236"/>
    </location>
</feature>
<feature type="compositionally biased region" description="Low complexity" evidence="1">
    <location>
        <begin position="197"/>
        <end position="214"/>
    </location>
</feature>
<dbReference type="Gene3D" id="1.10.287.110">
    <property type="entry name" value="DnaJ domain"/>
    <property type="match status" value="1"/>
</dbReference>
<dbReference type="PhylomeDB" id="A0A0G4EFH8"/>
<dbReference type="EMBL" id="CDMY01000209">
    <property type="protein sequence ID" value="CEL94182.1"/>
    <property type="molecule type" value="Genomic_DNA"/>
</dbReference>
<feature type="compositionally biased region" description="Acidic residues" evidence="1">
    <location>
        <begin position="639"/>
        <end position="648"/>
    </location>
</feature>
<evidence type="ECO:0000259" key="2">
    <source>
        <dbReference type="PROSITE" id="PS50076"/>
    </source>
</evidence>
<feature type="compositionally biased region" description="Pro residues" evidence="1">
    <location>
        <begin position="266"/>
        <end position="278"/>
    </location>
</feature>
<feature type="region of interest" description="Disordered" evidence="1">
    <location>
        <begin position="870"/>
        <end position="892"/>
    </location>
</feature>
<feature type="region of interest" description="Disordered" evidence="1">
    <location>
        <begin position="605"/>
        <end position="648"/>
    </location>
</feature>
<dbReference type="PROSITE" id="PS50076">
    <property type="entry name" value="DNAJ_2"/>
    <property type="match status" value="1"/>
</dbReference>
<evidence type="ECO:0000256" key="1">
    <source>
        <dbReference type="SAM" id="MobiDB-lite"/>
    </source>
</evidence>
<sequence length="892" mass="96592">MMQSLSCIDDALRTLGLCSSATSDDIRARYKELSLRCHPDKGGSVEAFQRLQEAYDICRLHSSEGFPPPYEEVQLGGNEHLFTPAELAKIYVRIEEIQRGVAAANKAHDANLAKLRERWAKQRAAEAAVAKKMGPAVAAYIEEKLTADKARHTKHIANTSRGAKKEDTDTPTAASTAPSSSSSSSRRGAAREDEKAPSQPSSTKPTPTTKSPAVKKGEAKKGRTREDKKGVSDRRWHGGRSAVRSADSFHQRPTMPRQADKSGALPPRPSAPPPPPTPQNGALGPLPTVERGDKATHELKEKPIIPSAMGGSKAEARDMDAKAPPHPSPTVPDGLSESRHASSSNQSAANGEPDPTSAFPLTLRLRALIPDRQPLGVCPWRPTRRDPWAKVRVCFNKIQGEYVNIKDFHTSQWPMKEAYREAIKVRNSAARLGLAAIPIDQADHVLDTEDWSNYETLDTAPKRRKRRQNNEPPAPVPHTHSRRMKVSFIEQLRSLLPPEAPLGLSAVPSTTHAAPPTAIETIMVGFRQQEGQPREEVVCADFPSLRAAVECAVDKRNAKAAEWSLHPLPRGQVDAILQQVDWAKWEGVGGGADDHVEDAMDEAGVASHTTESQGRMKRTVNAEPGDAPHHPHQHGEQSDGSECEDEEQPLQMRLHRANLDLMKDLRRRVTDRVRALTPADNDSLYPGIYMSNKKAAFFASVKEEAARCAQQKRGPPRRVAKLGLRGAFAMGASDRDRLADAVGIPACPTRPPLPLKPPINKPIVENRRPDPAASASGVALSAQLALTDGVADGSAEAEMGKDRADLLAIVPFFQHGEGQSLPPPSGVLATLSDDRTVLCDAIGVAHPSTLVDLHAFLTAGGDIGKMDTGIAADGHRHSSPQPHGRPMTVSRS</sequence>
<dbReference type="Proteomes" id="UP000041254">
    <property type="component" value="Unassembled WGS sequence"/>
</dbReference>
<dbReference type="SMART" id="SM00271">
    <property type="entry name" value="DnaJ"/>
    <property type="match status" value="1"/>
</dbReference>
<gene>
    <name evidence="3" type="ORF">Vbra_7162</name>
</gene>
<keyword evidence="4" id="KW-1185">Reference proteome</keyword>
<evidence type="ECO:0000313" key="3">
    <source>
        <dbReference type="EMBL" id="CEL94182.1"/>
    </source>
</evidence>
<dbReference type="VEuPathDB" id="CryptoDB:Vbra_7162"/>
<reference evidence="3 4" key="1">
    <citation type="submission" date="2014-11" db="EMBL/GenBank/DDBJ databases">
        <authorList>
            <person name="Zhu J."/>
            <person name="Qi W."/>
            <person name="Song R."/>
        </authorList>
    </citation>
    <scope>NUCLEOTIDE SEQUENCE [LARGE SCALE GENOMIC DNA]</scope>
</reference>
<dbReference type="InterPro" id="IPR036869">
    <property type="entry name" value="J_dom_sf"/>
</dbReference>
<feature type="compositionally biased region" description="Low complexity" evidence="1">
    <location>
        <begin position="170"/>
        <end position="185"/>
    </location>
</feature>
<protein>
    <recommendedName>
        <fullName evidence="2">J domain-containing protein</fullName>
    </recommendedName>
</protein>
<name>A0A0G4EFH8_VITBC</name>
<feature type="region of interest" description="Disordered" evidence="1">
    <location>
        <begin position="151"/>
        <end position="358"/>
    </location>
</feature>
<feature type="compositionally biased region" description="Basic and acidic residues" evidence="1">
    <location>
        <begin position="314"/>
        <end position="323"/>
    </location>
</feature>
<evidence type="ECO:0000313" key="4">
    <source>
        <dbReference type="Proteomes" id="UP000041254"/>
    </source>
</evidence>
<dbReference type="Pfam" id="PF00226">
    <property type="entry name" value="DnaJ"/>
    <property type="match status" value="1"/>
</dbReference>
<proteinExistence type="predicted"/>
<accession>A0A0G4EFH8</accession>
<organism evidence="3 4">
    <name type="scientific">Vitrella brassicaformis (strain CCMP3155)</name>
    <dbReference type="NCBI Taxonomy" id="1169540"/>
    <lineage>
        <taxon>Eukaryota</taxon>
        <taxon>Sar</taxon>
        <taxon>Alveolata</taxon>
        <taxon>Colpodellida</taxon>
        <taxon>Vitrellaceae</taxon>
        <taxon>Vitrella</taxon>
    </lineage>
</organism>
<dbReference type="InterPro" id="IPR001623">
    <property type="entry name" value="DnaJ_domain"/>
</dbReference>
<feature type="compositionally biased region" description="Basic and acidic residues" evidence="1">
    <location>
        <begin position="626"/>
        <end position="637"/>
    </location>
</feature>
<dbReference type="InParanoid" id="A0A0G4EFH8"/>